<accession>A0AAN8X4T3</accession>
<feature type="non-terminal residue" evidence="1">
    <location>
        <position position="188"/>
    </location>
</feature>
<proteinExistence type="predicted"/>
<dbReference type="AlphaFoldDB" id="A0AAN8X4T3"/>
<name>A0AAN8X4T3_HALRR</name>
<reference evidence="1 2" key="1">
    <citation type="submission" date="2023-11" db="EMBL/GenBank/DDBJ databases">
        <title>Halocaridina rubra genome assembly.</title>
        <authorList>
            <person name="Smith C."/>
        </authorList>
    </citation>
    <scope>NUCLEOTIDE SEQUENCE [LARGE SCALE GENOMIC DNA]</scope>
    <source>
        <strain evidence="1">EP-1</strain>
        <tissue evidence="1">Whole</tissue>
    </source>
</reference>
<keyword evidence="2" id="KW-1185">Reference proteome</keyword>
<organism evidence="1 2">
    <name type="scientific">Halocaridina rubra</name>
    <name type="common">Hawaiian red shrimp</name>
    <dbReference type="NCBI Taxonomy" id="373956"/>
    <lineage>
        <taxon>Eukaryota</taxon>
        <taxon>Metazoa</taxon>
        <taxon>Ecdysozoa</taxon>
        <taxon>Arthropoda</taxon>
        <taxon>Crustacea</taxon>
        <taxon>Multicrustacea</taxon>
        <taxon>Malacostraca</taxon>
        <taxon>Eumalacostraca</taxon>
        <taxon>Eucarida</taxon>
        <taxon>Decapoda</taxon>
        <taxon>Pleocyemata</taxon>
        <taxon>Caridea</taxon>
        <taxon>Atyoidea</taxon>
        <taxon>Atyidae</taxon>
        <taxon>Halocaridina</taxon>
    </lineage>
</organism>
<evidence type="ECO:0000313" key="1">
    <source>
        <dbReference type="EMBL" id="KAK7077911.1"/>
    </source>
</evidence>
<dbReference type="Proteomes" id="UP001381693">
    <property type="component" value="Unassembled WGS sequence"/>
</dbReference>
<comment type="caution">
    <text evidence="1">The sequence shown here is derived from an EMBL/GenBank/DDBJ whole genome shotgun (WGS) entry which is preliminary data.</text>
</comment>
<gene>
    <name evidence="1" type="ORF">SK128_007201</name>
</gene>
<dbReference type="EMBL" id="JAXCGZ010008146">
    <property type="protein sequence ID" value="KAK7077911.1"/>
    <property type="molecule type" value="Genomic_DNA"/>
</dbReference>
<sequence length="188" mass="22123">MNDIVFLTLTGFETLNISVLGHDSSVYRPRRRARLAMHWMFIGDSHIRNIFELLVKYRLQGPMFRYRKESYMEGHWRPMKTLKVAKYQGIPITVQHLTAPLVFTFTWDPFLMLLPNLTNAWLEEDGMHPTLILMGTALHWMRETQDIYEADPLKASNIYREHLLSLSPSLQRLTPTSRVVFKLLDHLP</sequence>
<protein>
    <submittedName>
        <fullName evidence="1">Uncharacterized protein</fullName>
    </submittedName>
</protein>
<evidence type="ECO:0000313" key="2">
    <source>
        <dbReference type="Proteomes" id="UP001381693"/>
    </source>
</evidence>